<protein>
    <submittedName>
        <fullName evidence="2">Uncharacterized protein</fullName>
    </submittedName>
</protein>
<proteinExistence type="predicted"/>
<organism evidence="2">
    <name type="scientific">Arundo donax</name>
    <name type="common">Giant reed</name>
    <name type="synonym">Donax arundinaceus</name>
    <dbReference type="NCBI Taxonomy" id="35708"/>
    <lineage>
        <taxon>Eukaryota</taxon>
        <taxon>Viridiplantae</taxon>
        <taxon>Streptophyta</taxon>
        <taxon>Embryophyta</taxon>
        <taxon>Tracheophyta</taxon>
        <taxon>Spermatophyta</taxon>
        <taxon>Magnoliopsida</taxon>
        <taxon>Liliopsida</taxon>
        <taxon>Poales</taxon>
        <taxon>Poaceae</taxon>
        <taxon>PACMAD clade</taxon>
        <taxon>Arundinoideae</taxon>
        <taxon>Arundineae</taxon>
        <taxon>Arundo</taxon>
    </lineage>
</organism>
<accession>A0A0A9B474</accession>
<name>A0A0A9B474_ARUDO</name>
<dbReference type="PANTHER" id="PTHR34998">
    <property type="entry name" value="OS04G0357400 PROTEIN-RELATED"/>
    <property type="match status" value="1"/>
</dbReference>
<feature type="chain" id="PRO_5002045628" evidence="1">
    <location>
        <begin position="21"/>
        <end position="114"/>
    </location>
</feature>
<reference evidence="2" key="2">
    <citation type="journal article" date="2015" name="Data Brief">
        <title>Shoot transcriptome of the giant reed, Arundo donax.</title>
        <authorList>
            <person name="Barrero R.A."/>
            <person name="Guerrero F.D."/>
            <person name="Moolhuijzen P."/>
            <person name="Goolsby J.A."/>
            <person name="Tidwell J."/>
            <person name="Bellgard S.E."/>
            <person name="Bellgard M.I."/>
        </authorList>
    </citation>
    <scope>NUCLEOTIDE SEQUENCE</scope>
    <source>
        <tissue evidence="2">Shoot tissue taken approximately 20 cm above the soil surface</tissue>
    </source>
</reference>
<evidence type="ECO:0000256" key="1">
    <source>
        <dbReference type="SAM" id="SignalP"/>
    </source>
</evidence>
<evidence type="ECO:0000313" key="2">
    <source>
        <dbReference type="EMBL" id="JAD56958.1"/>
    </source>
</evidence>
<reference evidence="2" key="1">
    <citation type="submission" date="2014-09" db="EMBL/GenBank/DDBJ databases">
        <authorList>
            <person name="Magalhaes I.L.F."/>
            <person name="Oliveira U."/>
            <person name="Santos F.R."/>
            <person name="Vidigal T.H.D.A."/>
            <person name="Brescovit A.D."/>
            <person name="Santos A.J."/>
        </authorList>
    </citation>
    <scope>NUCLEOTIDE SEQUENCE</scope>
    <source>
        <tissue evidence="2">Shoot tissue taken approximately 20 cm above the soil surface</tissue>
    </source>
</reference>
<dbReference type="PANTHER" id="PTHR34998:SF10">
    <property type="match status" value="1"/>
</dbReference>
<dbReference type="EMBL" id="GBRH01240937">
    <property type="protein sequence ID" value="JAD56958.1"/>
    <property type="molecule type" value="Transcribed_RNA"/>
</dbReference>
<feature type="signal peptide" evidence="1">
    <location>
        <begin position="1"/>
        <end position="20"/>
    </location>
</feature>
<dbReference type="AlphaFoldDB" id="A0A0A9B474"/>
<sequence length="114" mass="11746">MGRMVYAYAYLLSLLGAVLALASPVAGGMKATFAGGIGVGDAAVLRQLMSTRLEDAVAPELTVDLDLHRRVLAGGSIRPPALSPNRPACLGSCPARGRPYTGRGCQKVYGCRGG</sequence>
<keyword evidence="1" id="KW-0732">Signal</keyword>